<comment type="caution">
    <text evidence="3">The sequence shown here is derived from an EMBL/GenBank/DDBJ whole genome shotgun (WGS) entry which is preliminary data.</text>
</comment>
<sequence>MSTIRRAIGVTIASVPVVLFAAGTASASSGPDTAFTDSGSVAGAGGAGSYHTSSGTRDGATWSEDKFTFAGLGGAHVHHRGAGESREHDTVHGSRAHYDQSRESGSHPTSSWYHDDSTAAAQHENGSAVTLPATLPPH</sequence>
<keyword evidence="2" id="KW-0732">Signal</keyword>
<dbReference type="EMBL" id="BAAANN010000031">
    <property type="protein sequence ID" value="GAA1979586.1"/>
    <property type="molecule type" value="Genomic_DNA"/>
</dbReference>
<name>A0ABN2S3U8_9PSEU</name>
<evidence type="ECO:0000313" key="3">
    <source>
        <dbReference type="EMBL" id="GAA1979586.1"/>
    </source>
</evidence>
<feature type="region of interest" description="Disordered" evidence="1">
    <location>
        <begin position="77"/>
        <end position="138"/>
    </location>
</feature>
<accession>A0ABN2S3U8</accession>
<feature type="signal peptide" evidence="2">
    <location>
        <begin position="1"/>
        <end position="21"/>
    </location>
</feature>
<evidence type="ECO:0000256" key="2">
    <source>
        <dbReference type="SAM" id="SignalP"/>
    </source>
</evidence>
<dbReference type="RefSeq" id="WP_344427657.1">
    <property type="nucleotide sequence ID" value="NZ_BAAANN010000031.1"/>
</dbReference>
<reference evidence="3 4" key="1">
    <citation type="journal article" date="2019" name="Int. J. Syst. Evol. Microbiol.">
        <title>The Global Catalogue of Microorganisms (GCM) 10K type strain sequencing project: providing services to taxonomists for standard genome sequencing and annotation.</title>
        <authorList>
            <consortium name="The Broad Institute Genomics Platform"/>
            <consortium name="The Broad Institute Genome Sequencing Center for Infectious Disease"/>
            <person name="Wu L."/>
            <person name="Ma J."/>
        </authorList>
    </citation>
    <scope>NUCLEOTIDE SEQUENCE [LARGE SCALE GENOMIC DNA]</scope>
    <source>
        <strain evidence="3 4">JCM 14545</strain>
    </source>
</reference>
<dbReference type="Proteomes" id="UP001501116">
    <property type="component" value="Unassembled WGS sequence"/>
</dbReference>
<evidence type="ECO:0000313" key="4">
    <source>
        <dbReference type="Proteomes" id="UP001501116"/>
    </source>
</evidence>
<organism evidence="3 4">
    <name type="scientific">Amycolatopsis minnesotensis</name>
    <dbReference type="NCBI Taxonomy" id="337894"/>
    <lineage>
        <taxon>Bacteria</taxon>
        <taxon>Bacillati</taxon>
        <taxon>Actinomycetota</taxon>
        <taxon>Actinomycetes</taxon>
        <taxon>Pseudonocardiales</taxon>
        <taxon>Pseudonocardiaceae</taxon>
        <taxon>Amycolatopsis</taxon>
    </lineage>
</organism>
<feature type="compositionally biased region" description="Basic and acidic residues" evidence="1">
    <location>
        <begin position="81"/>
        <end position="105"/>
    </location>
</feature>
<evidence type="ECO:0000256" key="1">
    <source>
        <dbReference type="SAM" id="MobiDB-lite"/>
    </source>
</evidence>
<proteinExistence type="predicted"/>
<feature type="region of interest" description="Disordered" evidence="1">
    <location>
        <begin position="37"/>
        <end position="58"/>
    </location>
</feature>
<keyword evidence="4" id="KW-1185">Reference proteome</keyword>
<feature type="chain" id="PRO_5047163664" evidence="2">
    <location>
        <begin position="22"/>
        <end position="138"/>
    </location>
</feature>
<protein>
    <submittedName>
        <fullName evidence="3">Uncharacterized protein</fullName>
    </submittedName>
</protein>
<gene>
    <name evidence="3" type="ORF">GCM10009754_64870</name>
</gene>